<dbReference type="AlphaFoldDB" id="G0TTX4"/>
<dbReference type="VEuPathDB" id="TriTrypDB:TvY486_0400720"/>
<name>G0TTX4_TRYVY</name>
<evidence type="ECO:0000313" key="1">
    <source>
        <dbReference type="EMBL" id="CCC47407.1"/>
    </source>
</evidence>
<reference evidence="1" key="1">
    <citation type="journal article" date="2012" name="Proc. Natl. Acad. Sci. U.S.A.">
        <title>Antigenic diversity is generated by distinct evolutionary mechanisms in African trypanosome species.</title>
        <authorList>
            <person name="Jackson A.P."/>
            <person name="Berry A."/>
            <person name="Aslett M."/>
            <person name="Allison H.C."/>
            <person name="Burton P."/>
            <person name="Vavrova-Anderson J."/>
            <person name="Brown R."/>
            <person name="Browne H."/>
            <person name="Corton N."/>
            <person name="Hauser H."/>
            <person name="Gamble J."/>
            <person name="Gilderthorp R."/>
            <person name="Marcello L."/>
            <person name="McQuillan J."/>
            <person name="Otto T.D."/>
            <person name="Quail M.A."/>
            <person name="Sanders M.J."/>
            <person name="van Tonder A."/>
            <person name="Ginger M.L."/>
            <person name="Field M.C."/>
            <person name="Barry J.D."/>
            <person name="Hertz-Fowler C."/>
            <person name="Berriman M."/>
        </authorList>
    </citation>
    <scope>NUCLEOTIDE SEQUENCE</scope>
    <source>
        <strain evidence="1">Y486</strain>
    </source>
</reference>
<accession>G0TTX4</accession>
<protein>
    <submittedName>
        <fullName evidence="1">Uncharacterized protein</fullName>
    </submittedName>
</protein>
<gene>
    <name evidence="1" type="ORF">TVY486_0400720</name>
</gene>
<proteinExistence type="predicted"/>
<organism evidence="1">
    <name type="scientific">Trypanosoma vivax (strain Y486)</name>
    <dbReference type="NCBI Taxonomy" id="1055687"/>
    <lineage>
        <taxon>Eukaryota</taxon>
        <taxon>Discoba</taxon>
        <taxon>Euglenozoa</taxon>
        <taxon>Kinetoplastea</taxon>
        <taxon>Metakinetoplastina</taxon>
        <taxon>Trypanosomatida</taxon>
        <taxon>Trypanosomatidae</taxon>
        <taxon>Trypanosoma</taxon>
        <taxon>Duttonella</taxon>
    </lineage>
</organism>
<sequence length="347" mass="38632">MCSRYLFAPQNISRFIEMSHFSRSPEREISQMTTQPRYSMKRARSKEGVDVEDRSYGEGTVSMDEMELNSRAATAYLLQCGSPLYDPVSGVWLCWNNHSMQTIDLNTYGSAEGICCDFCGFTHWLDQPQSHRLTKNKEWSPKGLKVEDNVNKVIPAFYHCDSCGMDLCAGCALDVKNDGRYHVPCMQCRHCGLFMRDNEAMLHRCQAKRVNATTASSKTPLATKGAASSITEATRLESSIGAGSPEGSPVCSVAHTSLPLPVPLKQGCVVSLRSSADLVWEVCVTCKTTADELRARFNAESMSLKEFPTLWGRGYLVFCMQTRLAAEEFARVMRDSGISATLRRRPP</sequence>
<dbReference type="EMBL" id="HE573020">
    <property type="protein sequence ID" value="CCC47407.1"/>
    <property type="molecule type" value="Genomic_DNA"/>
</dbReference>